<evidence type="ECO:0000313" key="2">
    <source>
        <dbReference type="Proteomes" id="UP000805649"/>
    </source>
</evidence>
<keyword evidence="1" id="KW-0808">Transferase</keyword>
<organism evidence="1 2">
    <name type="scientific">Colletotrichum truncatum</name>
    <name type="common">Anthracnose fungus</name>
    <name type="synonym">Colletotrichum capsici</name>
    <dbReference type="NCBI Taxonomy" id="5467"/>
    <lineage>
        <taxon>Eukaryota</taxon>
        <taxon>Fungi</taxon>
        <taxon>Dikarya</taxon>
        <taxon>Ascomycota</taxon>
        <taxon>Pezizomycotina</taxon>
        <taxon>Sordariomycetes</taxon>
        <taxon>Hypocreomycetidae</taxon>
        <taxon>Glomerellales</taxon>
        <taxon>Glomerellaceae</taxon>
        <taxon>Colletotrichum</taxon>
        <taxon>Colletotrichum truncatum species complex</taxon>
    </lineage>
</organism>
<reference evidence="1 2" key="1">
    <citation type="journal article" date="2020" name="Phytopathology">
        <title>Genome Sequence Resources of Colletotrichum truncatum, C. plurivorum, C. musicola, and C. sojae: Four Species Pathogenic to Soybean (Glycine max).</title>
        <authorList>
            <person name="Rogerio F."/>
            <person name="Boufleur T.R."/>
            <person name="Ciampi-Guillardi M."/>
            <person name="Sukno S.A."/>
            <person name="Thon M.R."/>
            <person name="Massola Junior N.S."/>
            <person name="Baroncelli R."/>
        </authorList>
    </citation>
    <scope>NUCLEOTIDE SEQUENCE [LARGE SCALE GENOMIC DNA]</scope>
    <source>
        <strain evidence="1 2">CMES1059</strain>
    </source>
</reference>
<proteinExistence type="predicted"/>
<gene>
    <name evidence="1" type="ORF">CTRU02_213989</name>
</gene>
<accession>A0ACC3YH98</accession>
<dbReference type="EMBL" id="VUJX02000010">
    <property type="protein sequence ID" value="KAL0931254.1"/>
    <property type="molecule type" value="Genomic_DNA"/>
</dbReference>
<evidence type="ECO:0000313" key="1">
    <source>
        <dbReference type="EMBL" id="KAL0931254.1"/>
    </source>
</evidence>
<dbReference type="Proteomes" id="UP000805649">
    <property type="component" value="Unassembled WGS sequence"/>
</dbReference>
<comment type="caution">
    <text evidence="1">The sequence shown here is derived from an EMBL/GenBank/DDBJ whole genome shotgun (WGS) entry which is preliminary data.</text>
</comment>
<name>A0ACC3YH98_COLTU</name>
<sequence length="466" mass="53965">MDKTVYLKWFIDKRFDDEKVRLQHGLVLKCLSSENPDPTSPRKRVPRCEPTTFDSLRIEMYPPFISKSKHSGKVSRHVFEARSILPWKILRYSQINSTPTNISSLYGGYGDVQKIVIHPWQHDFHKDLEKMGAESSCFALKRLYASNEKAFDQEVQQLERFGGRHPHIVTLLSTIILQSSQPTYQLLFPLADCDLLGYWELRPQPKDQVALSWVAEQLFGMADALSFIHNPGLKVGDKSLYGRHGDIKPENVLLFKRRDRDTLVLSDLGLTMTHGEQSRSNRPGETIPTSPNYRPPECDIDGKKGHVSRAFDIWTLGCLFLEFLVWIFDGWDGYIKFKERLYSLYINGMVTCLYFEIVRVGERDFAFKVKDVIHESMLNLVETRMLLVRSKEVDRITAQDLRNKLQAIKNDCKSKSYCVDPCPRPSFNQPRLPVRARLNSMAQQYIDRDHINFKDHRGATSSFENI</sequence>
<keyword evidence="2" id="KW-1185">Reference proteome</keyword>
<protein>
    <submittedName>
        <fullName evidence="1">Serine/threonine protein kinase</fullName>
    </submittedName>
</protein>
<keyword evidence="1" id="KW-0723">Serine/threonine-protein kinase</keyword>
<keyword evidence="1" id="KW-0418">Kinase</keyword>